<feature type="signal peptide" evidence="1">
    <location>
        <begin position="1"/>
        <end position="21"/>
    </location>
</feature>
<proteinExistence type="predicted"/>
<keyword evidence="1" id="KW-0732">Signal</keyword>
<dbReference type="PROSITE" id="PS51257">
    <property type="entry name" value="PROKAR_LIPOPROTEIN"/>
    <property type="match status" value="1"/>
</dbReference>
<dbReference type="eggNOG" id="ENOG502ZB92">
    <property type="taxonomic scope" value="Bacteria"/>
</dbReference>
<dbReference type="STRING" id="28136.SAMN02745202_00973"/>
<dbReference type="CDD" id="cd12105">
    <property type="entry name" value="HmuY"/>
    <property type="match status" value="1"/>
</dbReference>
<dbReference type="Proteomes" id="UP000190065">
    <property type="component" value="Unassembled WGS sequence"/>
</dbReference>
<evidence type="ECO:0000313" key="3">
    <source>
        <dbReference type="Proteomes" id="UP000190065"/>
    </source>
</evidence>
<sequence length="232" mass="26151">MKAIQCLWLSCAMVLASCVHYDAEPFNGKTLPRITGYLTGVSNDWLYVNLRTGEVFNRYMPGSDIKEGEQHHRLDWDVAFCGYRLRTNSGTSGEGQGGAADLGYGNYDKWQHVAQLPAGLQWTVDDHSVSITYSRNDWNKYLIAHHLDFNENPWFDPNRGPATLKTDANPLLSQALTFSGPPPVYAPSFHTYVVRTADGQHYFKLQIISWFKGDVELGDTGGQISYYCDELK</sequence>
<dbReference type="InterPro" id="IPR025921">
    <property type="entry name" value="HmuY"/>
</dbReference>
<name>A0A1T4N7U5_9BACT</name>
<dbReference type="AlphaFoldDB" id="A0A1T4N7U5"/>
<dbReference type="EMBL" id="FUXK01000009">
    <property type="protein sequence ID" value="SJZ75282.1"/>
    <property type="molecule type" value="Genomic_DNA"/>
</dbReference>
<accession>A0A1T4N7U5</accession>
<protein>
    <submittedName>
        <fullName evidence="2">HmuY protein</fullName>
    </submittedName>
</protein>
<evidence type="ECO:0000313" key="2">
    <source>
        <dbReference type="EMBL" id="SJZ75282.1"/>
    </source>
</evidence>
<evidence type="ECO:0000256" key="1">
    <source>
        <dbReference type="SAM" id="SignalP"/>
    </source>
</evidence>
<reference evidence="2 3" key="1">
    <citation type="submission" date="2017-02" db="EMBL/GenBank/DDBJ databases">
        <authorList>
            <person name="Peterson S.W."/>
        </authorList>
    </citation>
    <scope>NUCLEOTIDE SEQUENCE [LARGE SCALE GENOMIC DNA]</scope>
    <source>
        <strain evidence="2 3">ATCC 43324</strain>
    </source>
</reference>
<dbReference type="RefSeq" id="WP_025070447.1">
    <property type="nucleotide sequence ID" value="NZ_FUXK01000009.1"/>
</dbReference>
<dbReference type="Pfam" id="PF14064">
    <property type="entry name" value="HmuY"/>
    <property type="match status" value="1"/>
</dbReference>
<gene>
    <name evidence="2" type="ORF">SAMN02745202_00973</name>
</gene>
<feature type="chain" id="PRO_5010581642" evidence="1">
    <location>
        <begin position="22"/>
        <end position="232"/>
    </location>
</feature>
<organism evidence="2 3">
    <name type="scientific">Segatella oulorum</name>
    <dbReference type="NCBI Taxonomy" id="28136"/>
    <lineage>
        <taxon>Bacteria</taxon>
        <taxon>Pseudomonadati</taxon>
        <taxon>Bacteroidota</taxon>
        <taxon>Bacteroidia</taxon>
        <taxon>Bacteroidales</taxon>
        <taxon>Prevotellaceae</taxon>
        <taxon>Segatella</taxon>
    </lineage>
</organism>